<sequence>MGLLKLIKAVMGLNGTGSSAHSSAGDSGGKDVDVTVEHEPEPATESEGAVKGTTDVEISDETGAAEPSSDPTVETDAEPDVVDDAVTETATDSEPEPEPESEPDAEPEPAAESDDEGDAETDAAADDESEPAVDGADEPVDTISGIGPAYADRLSDAGIETVGDLVAVEATDVAAETDLSEKRVQRWIDTARGDE</sequence>
<dbReference type="Gene3D" id="1.10.150.20">
    <property type="entry name" value="5' to 3' exonuclease, C-terminal subdomain"/>
    <property type="match status" value="1"/>
</dbReference>
<organism evidence="2 3">
    <name type="scientific">Halorientalis brevis</name>
    <dbReference type="NCBI Taxonomy" id="1126241"/>
    <lineage>
        <taxon>Archaea</taxon>
        <taxon>Methanobacteriati</taxon>
        <taxon>Methanobacteriota</taxon>
        <taxon>Stenosarchaea group</taxon>
        <taxon>Halobacteria</taxon>
        <taxon>Halobacteriales</taxon>
        <taxon>Haloarculaceae</taxon>
        <taxon>Halorientalis</taxon>
    </lineage>
</organism>
<dbReference type="EMBL" id="JBHUDJ010000003">
    <property type="protein sequence ID" value="MFD1587043.1"/>
    <property type="molecule type" value="Genomic_DNA"/>
</dbReference>
<feature type="region of interest" description="Disordered" evidence="1">
    <location>
        <begin position="14"/>
        <end position="149"/>
    </location>
</feature>
<accession>A0ABD6CB47</accession>
<dbReference type="Pfam" id="PF14520">
    <property type="entry name" value="HHH_5"/>
    <property type="match status" value="1"/>
</dbReference>
<feature type="compositionally biased region" description="Low complexity" evidence="1">
    <location>
        <begin position="16"/>
        <end position="25"/>
    </location>
</feature>
<dbReference type="Proteomes" id="UP001597119">
    <property type="component" value="Unassembled WGS sequence"/>
</dbReference>
<gene>
    <name evidence="2" type="ORF">ACFR9U_08605</name>
</gene>
<evidence type="ECO:0000313" key="3">
    <source>
        <dbReference type="Proteomes" id="UP001597119"/>
    </source>
</evidence>
<dbReference type="AlphaFoldDB" id="A0ABD6CB47"/>
<evidence type="ECO:0000256" key="1">
    <source>
        <dbReference type="SAM" id="MobiDB-lite"/>
    </source>
</evidence>
<reference evidence="2 3" key="1">
    <citation type="journal article" date="2019" name="Int. J. Syst. Evol. Microbiol.">
        <title>The Global Catalogue of Microorganisms (GCM) 10K type strain sequencing project: providing services to taxonomists for standard genome sequencing and annotation.</title>
        <authorList>
            <consortium name="The Broad Institute Genomics Platform"/>
            <consortium name="The Broad Institute Genome Sequencing Center for Infectious Disease"/>
            <person name="Wu L."/>
            <person name="Ma J."/>
        </authorList>
    </citation>
    <scope>NUCLEOTIDE SEQUENCE [LARGE SCALE GENOMIC DNA]</scope>
    <source>
        <strain evidence="2 3">CGMCC 1.12125</strain>
    </source>
</reference>
<keyword evidence="3" id="KW-1185">Reference proteome</keyword>
<dbReference type="RefSeq" id="WP_247375413.1">
    <property type="nucleotide sequence ID" value="NZ_JALLGV010000001.1"/>
</dbReference>
<dbReference type="SUPFAM" id="SSF47794">
    <property type="entry name" value="Rad51 N-terminal domain-like"/>
    <property type="match status" value="1"/>
</dbReference>
<proteinExistence type="predicted"/>
<protein>
    <submittedName>
        <fullName evidence="2">Helix-hairpin-helix domain-containing protein</fullName>
    </submittedName>
</protein>
<feature type="compositionally biased region" description="Acidic residues" evidence="1">
    <location>
        <begin position="73"/>
        <end position="140"/>
    </location>
</feature>
<comment type="caution">
    <text evidence="2">The sequence shown here is derived from an EMBL/GenBank/DDBJ whole genome shotgun (WGS) entry which is preliminary data.</text>
</comment>
<feature type="compositionally biased region" description="Basic and acidic residues" evidence="1">
    <location>
        <begin position="28"/>
        <end position="41"/>
    </location>
</feature>
<name>A0ABD6CB47_9EURY</name>
<dbReference type="InterPro" id="IPR010995">
    <property type="entry name" value="DNA_repair_Rad51/TF_NusA_a-hlx"/>
</dbReference>
<evidence type="ECO:0000313" key="2">
    <source>
        <dbReference type="EMBL" id="MFD1587043.1"/>
    </source>
</evidence>